<keyword evidence="3" id="KW-1185">Reference proteome</keyword>
<dbReference type="AlphaFoldDB" id="A0A3D9SS26"/>
<protein>
    <recommendedName>
        <fullName evidence="4">ATP/GTP-binding protein</fullName>
    </recommendedName>
</protein>
<gene>
    <name evidence="2" type="ORF">DFJ69_4100</name>
</gene>
<evidence type="ECO:0008006" key="4">
    <source>
        <dbReference type="Google" id="ProtNLM"/>
    </source>
</evidence>
<accession>A0A3D9SS26</accession>
<feature type="region of interest" description="Disordered" evidence="1">
    <location>
        <begin position="1"/>
        <end position="32"/>
    </location>
</feature>
<name>A0A3D9SS26_9ACTN</name>
<evidence type="ECO:0000256" key="1">
    <source>
        <dbReference type="SAM" id="MobiDB-lite"/>
    </source>
</evidence>
<comment type="caution">
    <text evidence="2">The sequence shown here is derived from an EMBL/GenBank/DDBJ whole genome shotgun (WGS) entry which is preliminary data.</text>
</comment>
<dbReference type="Proteomes" id="UP000256661">
    <property type="component" value="Unassembled WGS sequence"/>
</dbReference>
<feature type="compositionally biased region" description="Basic residues" evidence="1">
    <location>
        <begin position="1"/>
        <end position="12"/>
    </location>
</feature>
<proteinExistence type="predicted"/>
<dbReference type="OrthoDB" id="3381577at2"/>
<dbReference type="RefSeq" id="WP_116024040.1">
    <property type="nucleotide sequence ID" value="NZ_QTTT01000001.1"/>
</dbReference>
<evidence type="ECO:0000313" key="2">
    <source>
        <dbReference type="EMBL" id="REE98608.1"/>
    </source>
</evidence>
<evidence type="ECO:0000313" key="3">
    <source>
        <dbReference type="Proteomes" id="UP000256661"/>
    </source>
</evidence>
<organism evidence="2 3">
    <name type="scientific">Thermomonospora umbrina</name>
    <dbReference type="NCBI Taxonomy" id="111806"/>
    <lineage>
        <taxon>Bacteria</taxon>
        <taxon>Bacillati</taxon>
        <taxon>Actinomycetota</taxon>
        <taxon>Actinomycetes</taxon>
        <taxon>Streptosporangiales</taxon>
        <taxon>Thermomonosporaceae</taxon>
        <taxon>Thermomonospora</taxon>
    </lineage>
</organism>
<dbReference type="EMBL" id="QTTT01000001">
    <property type="protein sequence ID" value="REE98608.1"/>
    <property type="molecule type" value="Genomic_DNA"/>
</dbReference>
<reference evidence="2 3" key="1">
    <citation type="submission" date="2018-08" db="EMBL/GenBank/DDBJ databases">
        <title>Sequencing the genomes of 1000 actinobacteria strains.</title>
        <authorList>
            <person name="Klenk H.-P."/>
        </authorList>
    </citation>
    <scope>NUCLEOTIDE SEQUENCE [LARGE SCALE GENOMIC DNA]</scope>
    <source>
        <strain evidence="2 3">DSM 43927</strain>
    </source>
</reference>
<sequence>MSPRRNNRRPKGSGRSTGGAWASGLEDREDGPDGEWIVRIIAPANATKPYRCPGCDHEIAPGIGHVVAWPADRGGPDDRRHWHRPCWQSRLQRAPKITRSRNAPRY</sequence>